<gene>
    <name evidence="1" type="ORF">U5817_17745</name>
</gene>
<dbReference type="PANTHER" id="PTHR17985:SF8">
    <property type="entry name" value="TRANSPORT AND GOLGI ORGANIZATION PROTEIN 2 HOMOLOG"/>
    <property type="match status" value="1"/>
</dbReference>
<organism evidence="1 2">
    <name type="scientific">Aromatoleum evansii</name>
    <name type="common">Azoarcus evansii</name>
    <dbReference type="NCBI Taxonomy" id="59406"/>
    <lineage>
        <taxon>Bacteria</taxon>
        <taxon>Pseudomonadati</taxon>
        <taxon>Pseudomonadota</taxon>
        <taxon>Betaproteobacteria</taxon>
        <taxon>Rhodocyclales</taxon>
        <taxon>Rhodocyclaceae</taxon>
        <taxon>Aromatoleum</taxon>
    </lineage>
</organism>
<dbReference type="Proteomes" id="UP001626593">
    <property type="component" value="Chromosome"/>
</dbReference>
<dbReference type="RefSeq" id="WP_169131987.1">
    <property type="nucleotide sequence ID" value="NZ_CAWPLS010000280.1"/>
</dbReference>
<dbReference type="Gene3D" id="3.60.60.10">
    <property type="entry name" value="Penicillin V Acylase, Chain A"/>
    <property type="match status" value="1"/>
</dbReference>
<dbReference type="EMBL" id="CP141259">
    <property type="protein sequence ID" value="WRL45040.1"/>
    <property type="molecule type" value="Genomic_DNA"/>
</dbReference>
<proteinExistence type="predicted"/>
<dbReference type="PANTHER" id="PTHR17985">
    <property type="entry name" value="SER/THR-RICH PROTEIN T10 IN DGCR REGION"/>
    <property type="match status" value="1"/>
</dbReference>
<protein>
    <submittedName>
        <fullName evidence="1">NRDE family protein</fullName>
    </submittedName>
</protein>
<dbReference type="Pfam" id="PF05742">
    <property type="entry name" value="TANGO2"/>
    <property type="match status" value="1"/>
</dbReference>
<reference evidence="1 2" key="1">
    <citation type="submission" date="2023-12" db="EMBL/GenBank/DDBJ databases">
        <title>A. evansii MAY27, complete genome.</title>
        <authorList>
            <person name="Wang Y."/>
        </authorList>
    </citation>
    <scope>NUCLEOTIDE SEQUENCE [LARGE SCALE GENOMIC DNA]</scope>
    <source>
        <strain evidence="1 2">MAY27</strain>
    </source>
</reference>
<name>A0ABZ1AGP4_AROEV</name>
<sequence length="256" mass="28373">MCLIVVGWHAHPDYPLVVAANRDEFLARPAVPAHWWTDAPELLAGRDLEAGGTWMGLSRGGRFAALTNYRDPTRHRPGAPSRGTLVRDCLTGTDDAEQRLRLVAEVSAQYAAFNLLVSDGRLLGIHESTTGSVRLLEPGVYGLSNHVLDTPWPKVELARERFTAALARLPDADAFLGLLRDDEPAPDHHLPETGVSADWERWLSPAFIRAPGYGTRCSTLILQDRDGKVTFREWTWNERGEFASEVTHRFNTAVSG</sequence>
<keyword evidence="2" id="KW-1185">Reference proteome</keyword>
<dbReference type="InterPro" id="IPR008551">
    <property type="entry name" value="TANGO2"/>
</dbReference>
<evidence type="ECO:0000313" key="2">
    <source>
        <dbReference type="Proteomes" id="UP001626593"/>
    </source>
</evidence>
<accession>A0ABZ1AGP4</accession>
<evidence type="ECO:0000313" key="1">
    <source>
        <dbReference type="EMBL" id="WRL45040.1"/>
    </source>
</evidence>